<dbReference type="OMA" id="CAAPTHQ"/>
<evidence type="ECO:0000313" key="3">
    <source>
        <dbReference type="Proteomes" id="UP000261620"/>
    </source>
</evidence>
<accession>A0A3Q3WI66</accession>
<proteinExistence type="predicted"/>
<sequence length="139" mass="15656">MKRCAAPTHQQGAYERANDGSDKTCSNLTQVLDNWKFAIVSQVKDLLVNDHASVLPEYNRIQALSDAVEDLYRHFNTLKDELGKLTSKFDSVEAFVDDLKVGRLSLPQRPRQKPTPNIGLRSPLRAQMRENPVPNPGEL</sequence>
<reference evidence="2" key="2">
    <citation type="submission" date="2025-09" db="UniProtKB">
        <authorList>
            <consortium name="Ensembl"/>
        </authorList>
    </citation>
    <scope>IDENTIFICATION</scope>
</reference>
<protein>
    <submittedName>
        <fullName evidence="2">Uncharacterized protein</fullName>
    </submittedName>
</protein>
<organism evidence="2 3">
    <name type="scientific">Mola mola</name>
    <name type="common">Ocean sunfish</name>
    <name type="synonym">Tetraodon mola</name>
    <dbReference type="NCBI Taxonomy" id="94237"/>
    <lineage>
        <taxon>Eukaryota</taxon>
        <taxon>Metazoa</taxon>
        <taxon>Chordata</taxon>
        <taxon>Craniata</taxon>
        <taxon>Vertebrata</taxon>
        <taxon>Euteleostomi</taxon>
        <taxon>Actinopterygii</taxon>
        <taxon>Neopterygii</taxon>
        <taxon>Teleostei</taxon>
        <taxon>Neoteleostei</taxon>
        <taxon>Acanthomorphata</taxon>
        <taxon>Eupercaria</taxon>
        <taxon>Tetraodontiformes</taxon>
        <taxon>Molidae</taxon>
        <taxon>Mola</taxon>
    </lineage>
</organism>
<dbReference type="Ensembl" id="ENSMMOT00000014698.1">
    <property type="protein sequence ID" value="ENSMMOP00000014463.1"/>
    <property type="gene ID" value="ENSMMOG00000011062.1"/>
</dbReference>
<feature type="region of interest" description="Disordered" evidence="1">
    <location>
        <begin position="1"/>
        <end position="20"/>
    </location>
</feature>
<dbReference type="PANTHER" id="PTHR41693">
    <property type="entry name" value="HEME-BINDING PROTEIN 1"/>
    <property type="match status" value="1"/>
</dbReference>
<name>A0A3Q3WI66_MOLML</name>
<evidence type="ECO:0000313" key="2">
    <source>
        <dbReference type="Ensembl" id="ENSMMOP00000014463.1"/>
    </source>
</evidence>
<dbReference type="Proteomes" id="UP000261620">
    <property type="component" value="Unplaced"/>
</dbReference>
<reference evidence="2" key="1">
    <citation type="submission" date="2025-08" db="UniProtKB">
        <authorList>
            <consortium name="Ensembl"/>
        </authorList>
    </citation>
    <scope>IDENTIFICATION</scope>
</reference>
<dbReference type="PANTHER" id="PTHR41693:SF2">
    <property type="entry name" value="BIOGENESIS OF LYSOSOME-RELATED ORGANELLES COMPLEX 1 SUBUNIT 2"/>
    <property type="match status" value="1"/>
</dbReference>
<keyword evidence="3" id="KW-1185">Reference proteome</keyword>
<feature type="region of interest" description="Disordered" evidence="1">
    <location>
        <begin position="106"/>
        <end position="139"/>
    </location>
</feature>
<evidence type="ECO:0000256" key="1">
    <source>
        <dbReference type="SAM" id="MobiDB-lite"/>
    </source>
</evidence>
<dbReference type="STRING" id="94237.ENSMMOP00000014463"/>
<dbReference type="AlphaFoldDB" id="A0A3Q3WI66"/>